<protein>
    <submittedName>
        <fullName evidence="2">Alpha/beta hydrolase</fullName>
    </submittedName>
</protein>
<dbReference type="InterPro" id="IPR029058">
    <property type="entry name" value="AB_hydrolase_fold"/>
</dbReference>
<dbReference type="SUPFAM" id="SSF53474">
    <property type="entry name" value="alpha/beta-Hydrolases"/>
    <property type="match status" value="1"/>
</dbReference>
<dbReference type="Proteomes" id="UP001500618">
    <property type="component" value="Unassembled WGS sequence"/>
</dbReference>
<gene>
    <name evidence="2" type="ORF">GCM10009765_14030</name>
</gene>
<reference evidence="2 3" key="1">
    <citation type="journal article" date="2019" name="Int. J. Syst. Evol. Microbiol.">
        <title>The Global Catalogue of Microorganisms (GCM) 10K type strain sequencing project: providing services to taxonomists for standard genome sequencing and annotation.</title>
        <authorList>
            <consortium name="The Broad Institute Genomics Platform"/>
            <consortium name="The Broad Institute Genome Sequencing Center for Infectious Disease"/>
            <person name="Wu L."/>
            <person name="Ma J."/>
        </authorList>
    </citation>
    <scope>NUCLEOTIDE SEQUENCE [LARGE SCALE GENOMIC DNA]</scope>
    <source>
        <strain evidence="2 3">JCM 14718</strain>
    </source>
</reference>
<dbReference type="Gene3D" id="3.40.50.1820">
    <property type="entry name" value="alpha/beta hydrolase"/>
    <property type="match status" value="1"/>
</dbReference>
<keyword evidence="3" id="KW-1185">Reference proteome</keyword>
<evidence type="ECO:0000313" key="2">
    <source>
        <dbReference type="EMBL" id="GAA1665688.1"/>
    </source>
</evidence>
<dbReference type="GO" id="GO:0016787">
    <property type="term" value="F:hydrolase activity"/>
    <property type="evidence" value="ECO:0007669"/>
    <property type="project" value="UniProtKB-KW"/>
</dbReference>
<keyword evidence="2" id="KW-0378">Hydrolase</keyword>
<feature type="domain" description="AB hydrolase-1" evidence="1">
    <location>
        <begin position="29"/>
        <end position="249"/>
    </location>
</feature>
<comment type="caution">
    <text evidence="2">The sequence shown here is derived from an EMBL/GenBank/DDBJ whole genome shotgun (WGS) entry which is preliminary data.</text>
</comment>
<dbReference type="EMBL" id="BAAANY010000005">
    <property type="protein sequence ID" value="GAA1665688.1"/>
    <property type="molecule type" value="Genomic_DNA"/>
</dbReference>
<evidence type="ECO:0000313" key="3">
    <source>
        <dbReference type="Proteomes" id="UP001500618"/>
    </source>
</evidence>
<organism evidence="2 3">
    <name type="scientific">Fodinicola feengrottensis</name>
    <dbReference type="NCBI Taxonomy" id="435914"/>
    <lineage>
        <taxon>Bacteria</taxon>
        <taxon>Bacillati</taxon>
        <taxon>Actinomycetota</taxon>
        <taxon>Actinomycetes</taxon>
        <taxon>Mycobacteriales</taxon>
        <taxon>Fodinicola</taxon>
    </lineage>
</organism>
<dbReference type="InterPro" id="IPR000073">
    <property type="entry name" value="AB_hydrolase_1"/>
</dbReference>
<dbReference type="RefSeq" id="WP_344308204.1">
    <property type="nucleotide sequence ID" value="NZ_BAAANY010000005.1"/>
</dbReference>
<sequence>MSMVTSADGTPIGFSRTGSGPGLILVDGALCYREFGPTPKIAEQLASDFTVYTYDRRGRGESGNHGPYEVRREIEDIAALVREIGDSAYLFGQSSGAVLALEAANSGLPISKLALYEPPFIVDTSRRPVPDDFDEQLRMMIDAGRPGDAVKAFMRIVDTPAFFVAIMPVMRSVWSKLQAVAHTLPYDITVMHPNQSCRPLPESRWDSLTIRTLVMDGGKSPGWMRTGVKSLADLLPDALYRTLPGQTHLVKPGVLVPALADFLSA</sequence>
<dbReference type="Pfam" id="PF12697">
    <property type="entry name" value="Abhydrolase_6"/>
    <property type="match status" value="1"/>
</dbReference>
<name>A0ABN2G5E8_9ACTN</name>
<evidence type="ECO:0000259" key="1">
    <source>
        <dbReference type="Pfam" id="PF12697"/>
    </source>
</evidence>
<accession>A0ABN2G5E8</accession>
<proteinExistence type="predicted"/>